<dbReference type="GO" id="GO:0005829">
    <property type="term" value="C:cytosol"/>
    <property type="evidence" value="ECO:0007669"/>
    <property type="project" value="TreeGrafter"/>
</dbReference>
<dbReference type="NCBIfam" id="NF045515">
    <property type="entry name" value="Glp_gephyrin"/>
    <property type="match status" value="1"/>
</dbReference>
<comment type="catalytic activity">
    <reaction evidence="10">
        <text>adenylyl-molybdopterin + molybdate = Mo-molybdopterin + AMP + H(+)</text>
        <dbReference type="Rhea" id="RHEA:35047"/>
        <dbReference type="ChEBI" id="CHEBI:15378"/>
        <dbReference type="ChEBI" id="CHEBI:36264"/>
        <dbReference type="ChEBI" id="CHEBI:62727"/>
        <dbReference type="ChEBI" id="CHEBI:71302"/>
        <dbReference type="ChEBI" id="CHEBI:456215"/>
        <dbReference type="EC" id="2.10.1.1"/>
    </reaction>
</comment>
<dbReference type="Gene3D" id="2.170.190.11">
    <property type="entry name" value="Molybdopterin biosynthesis moea protein, domain 3"/>
    <property type="match status" value="1"/>
</dbReference>
<dbReference type="EC" id="2.10.1.1" evidence="11"/>
<evidence type="ECO:0000256" key="4">
    <source>
        <dbReference type="ARBA" id="ARBA00010763"/>
    </source>
</evidence>
<evidence type="ECO:0000256" key="9">
    <source>
        <dbReference type="ARBA" id="ARBA00023150"/>
    </source>
</evidence>
<dbReference type="InterPro" id="IPR005111">
    <property type="entry name" value="MoeA_C_domain_IV"/>
</dbReference>
<organism evidence="13">
    <name type="scientific">uncultured Rubrobacteraceae bacterium</name>
    <dbReference type="NCBI Taxonomy" id="349277"/>
    <lineage>
        <taxon>Bacteria</taxon>
        <taxon>Bacillati</taxon>
        <taxon>Actinomycetota</taxon>
        <taxon>Rubrobacteria</taxon>
        <taxon>Rubrobacterales</taxon>
        <taxon>Rubrobacteraceae</taxon>
        <taxon>environmental samples</taxon>
    </lineage>
</organism>
<dbReference type="FunFam" id="2.170.190.11:FF:000001">
    <property type="entry name" value="Molybdopterin molybdenumtransferase"/>
    <property type="match status" value="1"/>
</dbReference>
<reference evidence="13" key="1">
    <citation type="submission" date="2020-02" db="EMBL/GenBank/DDBJ databases">
        <authorList>
            <person name="Meier V. D."/>
        </authorList>
    </citation>
    <scope>NUCLEOTIDE SEQUENCE</scope>
    <source>
        <strain evidence="13">AVDCRST_MAG80</strain>
    </source>
</reference>
<accession>A0A6J4QHB2</accession>
<dbReference type="SUPFAM" id="SSF63867">
    <property type="entry name" value="MoeA C-terminal domain-like"/>
    <property type="match status" value="1"/>
</dbReference>
<comment type="cofactor">
    <cofactor evidence="1 11">
        <name>Mg(2+)</name>
        <dbReference type="ChEBI" id="CHEBI:18420"/>
    </cofactor>
</comment>
<evidence type="ECO:0000256" key="8">
    <source>
        <dbReference type="ARBA" id="ARBA00022842"/>
    </source>
</evidence>
<dbReference type="SUPFAM" id="SSF63882">
    <property type="entry name" value="MoeA N-terminal region -like"/>
    <property type="match status" value="1"/>
</dbReference>
<dbReference type="GO" id="GO:0061599">
    <property type="term" value="F:molybdopterin molybdotransferase activity"/>
    <property type="evidence" value="ECO:0007669"/>
    <property type="project" value="UniProtKB-UniRule"/>
</dbReference>
<dbReference type="AlphaFoldDB" id="A0A6J4QHB2"/>
<dbReference type="CDD" id="cd00887">
    <property type="entry name" value="MoeA"/>
    <property type="match status" value="1"/>
</dbReference>
<dbReference type="Pfam" id="PF00994">
    <property type="entry name" value="MoCF_biosynth"/>
    <property type="match status" value="1"/>
</dbReference>
<evidence type="ECO:0000256" key="1">
    <source>
        <dbReference type="ARBA" id="ARBA00001946"/>
    </source>
</evidence>
<dbReference type="NCBIfam" id="TIGR00177">
    <property type="entry name" value="molyb_syn"/>
    <property type="match status" value="1"/>
</dbReference>
<keyword evidence="9 11" id="KW-0501">Molybdenum cofactor biosynthesis</keyword>
<evidence type="ECO:0000256" key="2">
    <source>
        <dbReference type="ARBA" id="ARBA00002901"/>
    </source>
</evidence>
<comment type="pathway">
    <text evidence="3 11">Cofactor biosynthesis; molybdopterin biosynthesis.</text>
</comment>
<dbReference type="PROSITE" id="PS01079">
    <property type="entry name" value="MOCF_BIOSYNTHESIS_2"/>
    <property type="match status" value="1"/>
</dbReference>
<dbReference type="EMBL" id="CADCVC010000143">
    <property type="protein sequence ID" value="CAA9444994.1"/>
    <property type="molecule type" value="Genomic_DNA"/>
</dbReference>
<name>A0A6J4QHB2_9ACTN</name>
<dbReference type="Gene3D" id="3.90.105.10">
    <property type="entry name" value="Molybdopterin biosynthesis moea protein, domain 2"/>
    <property type="match status" value="1"/>
</dbReference>
<keyword evidence="7 11" id="KW-0479">Metal-binding</keyword>
<feature type="domain" description="MoaB/Mog" evidence="12">
    <location>
        <begin position="180"/>
        <end position="319"/>
    </location>
</feature>
<dbReference type="InterPro" id="IPR036135">
    <property type="entry name" value="MoeA_linker/N_sf"/>
</dbReference>
<gene>
    <name evidence="13" type="ORF">AVDCRST_MAG80-1687</name>
</gene>
<dbReference type="InterPro" id="IPR036425">
    <property type="entry name" value="MoaB/Mog-like_dom_sf"/>
</dbReference>
<dbReference type="InterPro" id="IPR005110">
    <property type="entry name" value="MoeA_linker/N"/>
</dbReference>
<evidence type="ECO:0000256" key="11">
    <source>
        <dbReference type="RuleBase" id="RU365090"/>
    </source>
</evidence>
<dbReference type="InterPro" id="IPR008284">
    <property type="entry name" value="MoCF_biosynth_CS"/>
</dbReference>
<evidence type="ECO:0000256" key="5">
    <source>
        <dbReference type="ARBA" id="ARBA00022505"/>
    </source>
</evidence>
<dbReference type="SUPFAM" id="SSF53218">
    <property type="entry name" value="Molybdenum cofactor biosynthesis proteins"/>
    <property type="match status" value="1"/>
</dbReference>
<evidence type="ECO:0000313" key="13">
    <source>
        <dbReference type="EMBL" id="CAA9444994.1"/>
    </source>
</evidence>
<evidence type="ECO:0000256" key="7">
    <source>
        <dbReference type="ARBA" id="ARBA00022723"/>
    </source>
</evidence>
<evidence type="ECO:0000256" key="6">
    <source>
        <dbReference type="ARBA" id="ARBA00022679"/>
    </source>
</evidence>
<dbReference type="Gene3D" id="3.40.980.10">
    <property type="entry name" value="MoaB/Mog-like domain"/>
    <property type="match status" value="1"/>
</dbReference>
<comment type="similarity">
    <text evidence="4 11">Belongs to the MoeA family.</text>
</comment>
<keyword evidence="5 11" id="KW-0500">Molybdenum</keyword>
<dbReference type="FunFam" id="3.40.980.10:FF:000004">
    <property type="entry name" value="Molybdopterin molybdenumtransferase"/>
    <property type="match status" value="1"/>
</dbReference>
<dbReference type="SMART" id="SM00852">
    <property type="entry name" value="MoCF_biosynth"/>
    <property type="match status" value="1"/>
</dbReference>
<dbReference type="Pfam" id="PF03453">
    <property type="entry name" value="MoeA_N"/>
    <property type="match status" value="1"/>
</dbReference>
<dbReference type="PANTHER" id="PTHR10192:SF5">
    <property type="entry name" value="GEPHYRIN"/>
    <property type="match status" value="1"/>
</dbReference>
<dbReference type="PANTHER" id="PTHR10192">
    <property type="entry name" value="MOLYBDOPTERIN BIOSYNTHESIS PROTEIN"/>
    <property type="match status" value="1"/>
</dbReference>
<dbReference type="UniPathway" id="UPA00344"/>
<evidence type="ECO:0000256" key="10">
    <source>
        <dbReference type="ARBA" id="ARBA00047317"/>
    </source>
</evidence>
<dbReference type="Gene3D" id="2.40.340.10">
    <property type="entry name" value="MoeA, C-terminal, domain IV"/>
    <property type="match status" value="1"/>
</dbReference>
<keyword evidence="8 11" id="KW-0460">Magnesium</keyword>
<keyword evidence="6 11" id="KW-0808">Transferase</keyword>
<dbReference type="Pfam" id="PF03454">
    <property type="entry name" value="MoeA_C"/>
    <property type="match status" value="1"/>
</dbReference>
<proteinExistence type="inferred from homology"/>
<dbReference type="GO" id="GO:0046872">
    <property type="term" value="F:metal ion binding"/>
    <property type="evidence" value="ECO:0007669"/>
    <property type="project" value="UniProtKB-UniRule"/>
</dbReference>
<dbReference type="InterPro" id="IPR001453">
    <property type="entry name" value="MoaB/Mog_dom"/>
</dbReference>
<sequence>MQLFEKLIDHHEAVRLVLENTPCLPVARVPLVDAQGLALAEDVRARFDSPPFDNSAVDGYAVRSADAEAGRFFKVVDEAPAGLPAQKKVGEGEAIKIFTGGVIPEGADAVVMVENTSGWGEEFELRKAAGPGNNLRGAGEDVREGNLMLRAGTEIGAPEIALAATQGYGELPVYRRPRVVVLSTGTELVEPGARELSPGEIFDSNSFALLAQSRETGAEARRVAAASDDADVLRDAMEEALESADVVVTSGGVSVGEKDLVKSTLLNLGVEQVFWGIKLKPGKPVFFGTRDDARFFGLPGNPVSAMVCFELFVRPALMGMMGREDARRPHVEVYFDEDVENKFGRMHAMRVTLERTEKGWRAESVGAQGSGLVSSLTKADALALIGPESEGVRADELVEAIVLREEKLLGRSVG</sequence>
<protein>
    <recommendedName>
        <fullName evidence="11">Molybdopterin molybdenumtransferase</fullName>
        <ecNumber evidence="11">2.10.1.1</ecNumber>
    </recommendedName>
</protein>
<evidence type="ECO:0000256" key="3">
    <source>
        <dbReference type="ARBA" id="ARBA00005046"/>
    </source>
</evidence>
<dbReference type="InterPro" id="IPR038987">
    <property type="entry name" value="MoeA-like"/>
</dbReference>
<comment type="function">
    <text evidence="2 11">Catalyzes the insertion of molybdate into adenylated molybdopterin with the concomitant release of AMP.</text>
</comment>
<dbReference type="GO" id="GO:0006777">
    <property type="term" value="P:Mo-molybdopterin cofactor biosynthetic process"/>
    <property type="evidence" value="ECO:0007669"/>
    <property type="project" value="UniProtKB-UniRule"/>
</dbReference>
<evidence type="ECO:0000259" key="12">
    <source>
        <dbReference type="SMART" id="SM00852"/>
    </source>
</evidence>
<dbReference type="InterPro" id="IPR036688">
    <property type="entry name" value="MoeA_C_domain_IV_sf"/>
</dbReference>